<organism evidence="1 2">
    <name type="scientific">Trifolium pratense</name>
    <name type="common">Red clover</name>
    <dbReference type="NCBI Taxonomy" id="57577"/>
    <lineage>
        <taxon>Eukaryota</taxon>
        <taxon>Viridiplantae</taxon>
        <taxon>Streptophyta</taxon>
        <taxon>Embryophyta</taxon>
        <taxon>Tracheophyta</taxon>
        <taxon>Spermatophyta</taxon>
        <taxon>Magnoliopsida</taxon>
        <taxon>eudicotyledons</taxon>
        <taxon>Gunneridae</taxon>
        <taxon>Pentapetalae</taxon>
        <taxon>rosids</taxon>
        <taxon>fabids</taxon>
        <taxon>Fabales</taxon>
        <taxon>Fabaceae</taxon>
        <taxon>Papilionoideae</taxon>
        <taxon>50 kb inversion clade</taxon>
        <taxon>NPAAA clade</taxon>
        <taxon>Hologalegina</taxon>
        <taxon>IRL clade</taxon>
        <taxon>Trifolieae</taxon>
        <taxon>Trifolium</taxon>
    </lineage>
</organism>
<gene>
    <name evidence="1" type="ORF">MILVUS5_LOCUS32634</name>
</gene>
<evidence type="ECO:0000313" key="2">
    <source>
        <dbReference type="Proteomes" id="UP001177021"/>
    </source>
</evidence>
<sequence length="263" mass="31117">MFEVLSDNCTWEPHHREDVENNFYFTAGERLKDMLFDARENYKVKHDPPEHPYRPNWIGEEAWQKLLYYWENDPTFKKRSQANKGNRNSSKGGNLHTQGSVSVFCHAQQLIKEKGSNVDILDIHKDTHTKSTGAYVDQRSETTQKLYDDYIEKFLEKHTEYSNRDEIPGIIRREIWQEVSGPGTKKSKYGFGKLAPNVRHENLIHIPTPEERSRLVPLPPAAQAEIQRLTQELQAQREELNRRAQLDEERHQMMQQMMEEQRR</sequence>
<dbReference type="Proteomes" id="UP001177021">
    <property type="component" value="Unassembled WGS sequence"/>
</dbReference>
<proteinExistence type="predicted"/>
<comment type="caution">
    <text evidence="1">The sequence shown here is derived from an EMBL/GenBank/DDBJ whole genome shotgun (WGS) entry which is preliminary data.</text>
</comment>
<evidence type="ECO:0000313" key="1">
    <source>
        <dbReference type="EMBL" id="CAJ2668189.1"/>
    </source>
</evidence>
<protein>
    <submittedName>
        <fullName evidence="1">Uncharacterized protein</fullName>
    </submittedName>
</protein>
<reference evidence="1" key="1">
    <citation type="submission" date="2023-10" db="EMBL/GenBank/DDBJ databases">
        <authorList>
            <person name="Rodriguez Cubillos JULIANA M."/>
            <person name="De Vega J."/>
        </authorList>
    </citation>
    <scope>NUCLEOTIDE SEQUENCE</scope>
</reference>
<keyword evidence="2" id="KW-1185">Reference proteome</keyword>
<dbReference type="EMBL" id="CASHSV030000513">
    <property type="protein sequence ID" value="CAJ2668189.1"/>
    <property type="molecule type" value="Genomic_DNA"/>
</dbReference>
<accession>A0ACB0LJA8</accession>
<name>A0ACB0LJA8_TRIPR</name>